<dbReference type="InterPro" id="IPR004169">
    <property type="entry name" value="Spidertoxin"/>
</dbReference>
<dbReference type="Gene3D" id="4.10.40.10">
    <property type="match status" value="1"/>
</dbReference>
<proteinExistence type="evidence at transcript level"/>
<dbReference type="GO" id="GO:0008200">
    <property type="term" value="F:ion channel inhibitor activity"/>
    <property type="evidence" value="ECO:0007669"/>
    <property type="project" value="InterPro"/>
</dbReference>
<keyword evidence="2" id="KW-0964">Secreted</keyword>
<dbReference type="CDD" id="cd12960">
    <property type="entry name" value="Spider_toxin"/>
    <property type="match status" value="1"/>
</dbReference>
<dbReference type="EMBL" id="GAHY01000349">
    <property type="protein sequence ID" value="JAA77161.1"/>
    <property type="molecule type" value="mRNA"/>
</dbReference>
<dbReference type="GO" id="GO:0005576">
    <property type="term" value="C:extracellular region"/>
    <property type="evidence" value="ECO:0007669"/>
    <property type="project" value="UniProtKB-SubCell"/>
</dbReference>
<reference evidence="5" key="1">
    <citation type="submission" date="2013-04" db="EMBL/GenBank/DDBJ databases">
        <title>An insight into the transcriptome of the digestive tract of the blood sucking bug, Rhodnius prolixus.</title>
        <authorList>
            <person name="Ribeiro J.M.C."/>
            <person name="Genta F.A."/>
            <person name="Sorgine M.H.F."/>
            <person name="Paiva-Silva G.O."/>
            <person name="Majerowicz D."/>
            <person name="Medeiros M."/>
            <person name="Koerich L."/>
            <person name="Terra W.R."/>
            <person name="Ferreira C."/>
            <person name="Pimentel A.C."/>
            <person name="Bisch P.M."/>
            <person name="Diniz M.M.P."/>
            <person name="Nascimento R."/>
            <person name="Salmon D."/>
            <person name="Silber A.M."/>
            <person name="Alves M."/>
            <person name="Oliveira M.F."/>
            <person name="Gondim K.C."/>
            <person name="Silva Neto M.A.C."/>
            <person name="Atella G.C."/>
            <person name="Araujo H."/>
            <person name="Dias F.S."/>
            <person name="Polycarpo C.R."/>
            <person name="Fampa P."/>
            <person name="Melo A.C."/>
            <person name="Tanaka A.S."/>
            <person name="Balczun C."/>
            <person name="Oliveira J.H.M."/>
            <person name="Goncalves R."/>
            <person name="Lazoski C."/>
            <person name="Pereira M.A."/>
            <person name="Rivera-Pomar R."/>
            <person name="Diambra L."/>
            <person name="Schaub G.A."/>
            <person name="Garcia E.S."/>
            <person name="Azambuja P."/>
            <person name="Braz G.R.C."/>
            <person name="Oliveira P.L."/>
        </authorList>
    </citation>
    <scope>NUCLEOTIDE SEQUENCE</scope>
</reference>
<name>R4FQK4_RHOPR</name>
<dbReference type="GeneID" id="141460267"/>
<evidence type="ECO:0000313" key="5">
    <source>
        <dbReference type="EMBL" id="JAA77161.1"/>
    </source>
</evidence>
<feature type="signal peptide" evidence="4">
    <location>
        <begin position="1"/>
        <end position="25"/>
    </location>
</feature>
<evidence type="ECO:0000256" key="3">
    <source>
        <dbReference type="ARBA" id="ARBA00023157"/>
    </source>
</evidence>
<dbReference type="AlphaFoldDB" id="R4FQK4"/>
<sequence>MRFHSILFGCFLALIIVLTLPDISAASPASYFDDDGAAFEDYSEADLENILDAAQKRGCVRRGGNCDHRPGDCCNNSTCRCNLWGANCRCQRKGLFQKWGK</sequence>
<keyword evidence="3" id="KW-1015">Disulfide bond</keyword>
<dbReference type="VEuPathDB" id="VectorBase:RPRC001280"/>
<organism evidence="5">
    <name type="scientific">Rhodnius prolixus</name>
    <name type="common">Triatomid bug</name>
    <dbReference type="NCBI Taxonomy" id="13249"/>
    <lineage>
        <taxon>Eukaryota</taxon>
        <taxon>Metazoa</taxon>
        <taxon>Ecdysozoa</taxon>
        <taxon>Arthropoda</taxon>
        <taxon>Hexapoda</taxon>
        <taxon>Insecta</taxon>
        <taxon>Pterygota</taxon>
        <taxon>Neoptera</taxon>
        <taxon>Paraneoptera</taxon>
        <taxon>Hemiptera</taxon>
        <taxon>Heteroptera</taxon>
        <taxon>Panheteroptera</taxon>
        <taxon>Cimicomorpha</taxon>
        <taxon>Reduviidae</taxon>
        <taxon>Triatominae</taxon>
        <taxon>Rhodnius</taxon>
    </lineage>
</organism>
<evidence type="ECO:0000256" key="1">
    <source>
        <dbReference type="ARBA" id="ARBA00004613"/>
    </source>
</evidence>
<dbReference type="SUPFAM" id="SSF57059">
    <property type="entry name" value="omega toxin-like"/>
    <property type="match status" value="1"/>
</dbReference>
<accession>R4FQK4</accession>
<protein>
    <submittedName>
        <fullName evidence="5">Putative spider toxin domain protein</fullName>
    </submittedName>
</protein>
<keyword evidence="4" id="KW-0732">Signal</keyword>
<evidence type="ECO:0000256" key="4">
    <source>
        <dbReference type="SAM" id="SignalP"/>
    </source>
</evidence>
<feature type="chain" id="PRO_5004371967" evidence="4">
    <location>
        <begin position="26"/>
        <end position="101"/>
    </location>
</feature>
<evidence type="ECO:0000256" key="2">
    <source>
        <dbReference type="ARBA" id="ARBA00022525"/>
    </source>
</evidence>
<comment type="subcellular location">
    <subcellularLocation>
        <location evidence="1">Secreted</location>
    </subcellularLocation>
</comment>
<dbReference type="RefSeq" id="XP_073996208.1">
    <property type="nucleotide sequence ID" value="XM_074140107.1"/>
</dbReference>